<feature type="transmembrane region" description="Helical" evidence="2">
    <location>
        <begin position="274"/>
        <end position="292"/>
    </location>
</feature>
<evidence type="ECO:0000313" key="3">
    <source>
        <dbReference type="EMBL" id="EKD25297.1"/>
    </source>
</evidence>
<feature type="compositionally biased region" description="Polar residues" evidence="1">
    <location>
        <begin position="479"/>
        <end position="491"/>
    </location>
</feature>
<feature type="compositionally biased region" description="Pro residues" evidence="1">
    <location>
        <begin position="455"/>
        <end position="469"/>
    </location>
</feature>
<reference evidence="3" key="1">
    <citation type="journal article" date="2012" name="Science">
        <title>Fermentation, hydrogen, and sulfur metabolism in multiple uncultivated bacterial phyla.</title>
        <authorList>
            <person name="Wrighton K.C."/>
            <person name="Thomas B.C."/>
            <person name="Sharon I."/>
            <person name="Miller C.S."/>
            <person name="Castelle C.J."/>
            <person name="VerBerkmoes N.C."/>
            <person name="Wilkins M.J."/>
            <person name="Hettich R.L."/>
            <person name="Lipton M.S."/>
            <person name="Williams K.H."/>
            <person name="Long P.E."/>
            <person name="Banfield J.F."/>
        </authorList>
    </citation>
    <scope>NUCLEOTIDE SEQUENCE [LARGE SCALE GENOMIC DNA]</scope>
</reference>
<proteinExistence type="predicted"/>
<feature type="region of interest" description="Disordered" evidence="1">
    <location>
        <begin position="23"/>
        <end position="42"/>
    </location>
</feature>
<gene>
    <name evidence="3" type="ORF">ACD_80C00088G0007</name>
</gene>
<comment type="caution">
    <text evidence="3">The sequence shown here is derived from an EMBL/GenBank/DDBJ whole genome shotgun (WGS) entry which is preliminary data.</text>
</comment>
<accession>K1XJC2</accession>
<keyword evidence="2" id="KW-0472">Membrane</keyword>
<evidence type="ECO:0000256" key="2">
    <source>
        <dbReference type="SAM" id="Phobius"/>
    </source>
</evidence>
<name>K1XJC2_9BACT</name>
<feature type="compositionally biased region" description="Basic and acidic residues" evidence="1">
    <location>
        <begin position="59"/>
        <end position="71"/>
    </location>
</feature>
<keyword evidence="2" id="KW-0812">Transmembrane</keyword>
<sequence>MAELTIPTPPTVPEAQDLQINLTDTPNSQKSSDILWNSQDDSQKFSANDLDLDLNLPDAPKDDDRLKTEDQKNNEVVAVPVVEPVIEPVVTPIIESEVIAIRPGGEAIQNPEIKIEEVQTPIIEPTLEATAPSTTIETEVIPTMTAAVALKEDMKIINELEWNTSAGGLAPEAIIAPQVPVTEAPKTFDLDAMLGTPVAAPIVGVPVMEAVQVTPQASEAPMQMPQTTPPAQVQQPAFTIPTTPIQAPQVQAQQISTPKIQTNMPPNKHTGVKVLLFVIMFAALAFTTFFILKTMYPIEFANMFGGGQQINTSATLPLTDTTTVTTETTGIQLTETTGTIDTGVGTHESPIPTGDSVFGELNDLGTPPPVVEAPVQDDVTRLTDYATQGNDFLAQGKTLGNNTIIKYSLYISKKATTFLDDIVNGKEINNLSGYFAQFDQYIVKLKELLAQPATPTEPPPSDQVSPPPSANDIQGMIQDMNTPPTQIGFTQ</sequence>
<dbReference type="AlphaFoldDB" id="K1XJC2"/>
<organism evidence="3">
    <name type="scientific">uncultured bacterium</name>
    <name type="common">gcode 4</name>
    <dbReference type="NCBI Taxonomy" id="1234023"/>
    <lineage>
        <taxon>Bacteria</taxon>
        <taxon>environmental samples</taxon>
    </lineage>
</organism>
<feature type="region of interest" description="Disordered" evidence="1">
    <location>
        <begin position="51"/>
        <end position="71"/>
    </location>
</feature>
<protein>
    <submittedName>
        <fullName evidence="3">Uncharacterized protein</fullName>
    </submittedName>
</protein>
<feature type="region of interest" description="Disordered" evidence="1">
    <location>
        <begin position="452"/>
        <end position="491"/>
    </location>
</feature>
<evidence type="ECO:0000256" key="1">
    <source>
        <dbReference type="SAM" id="MobiDB-lite"/>
    </source>
</evidence>
<keyword evidence="2" id="KW-1133">Transmembrane helix</keyword>
<dbReference type="EMBL" id="AMFJ01036095">
    <property type="protein sequence ID" value="EKD25297.1"/>
    <property type="molecule type" value="Genomic_DNA"/>
</dbReference>